<reference evidence="1" key="1">
    <citation type="submission" date="2022-08" db="EMBL/GenBank/DDBJ databases">
        <authorList>
            <consortium name="DOE Joint Genome Institute"/>
            <person name="Min B."/>
            <person name="Riley R."/>
            <person name="Sierra-Patev S."/>
            <person name="Naranjo-Ortiz M."/>
            <person name="Looney B."/>
            <person name="Konkel Z."/>
            <person name="Slot J.C."/>
            <person name="Sakamoto Y."/>
            <person name="Steenwyk J.L."/>
            <person name="Rokas A."/>
            <person name="Carro J."/>
            <person name="Camarero S."/>
            <person name="Ferreira P."/>
            <person name="Molpeceres G."/>
            <person name="Ruiz-Duenas F.J."/>
            <person name="Serrano A."/>
            <person name="Henrissat B."/>
            <person name="Drula E."/>
            <person name="Hughes K.W."/>
            <person name="Mata J.L."/>
            <person name="Ishikawa N.K."/>
            <person name="Vargas-Isla R."/>
            <person name="Ushijima S."/>
            <person name="Smith C.A."/>
            <person name="Ahrendt S."/>
            <person name="Andreopoulos W."/>
            <person name="He G."/>
            <person name="Labutti K."/>
            <person name="Lipzen A."/>
            <person name="Ng V."/>
            <person name="Sandor L."/>
            <person name="Barry K."/>
            <person name="Martinez A.T."/>
            <person name="Xiao Y."/>
            <person name="Gibbons J.G."/>
            <person name="Terashima K."/>
            <person name="Hibbett D.S."/>
            <person name="Grigoriev I.V."/>
        </authorList>
    </citation>
    <scope>NUCLEOTIDE SEQUENCE</scope>
    <source>
        <strain evidence="1">Sp2 HRB7682 ss15</strain>
    </source>
</reference>
<comment type="caution">
    <text evidence="1">The sequence shown here is derived from an EMBL/GenBank/DDBJ whole genome shotgun (WGS) entry which is preliminary data.</text>
</comment>
<organism evidence="1 2">
    <name type="scientific">Lentinula lateritia</name>
    <dbReference type="NCBI Taxonomy" id="40482"/>
    <lineage>
        <taxon>Eukaryota</taxon>
        <taxon>Fungi</taxon>
        <taxon>Dikarya</taxon>
        <taxon>Basidiomycota</taxon>
        <taxon>Agaricomycotina</taxon>
        <taxon>Agaricomycetes</taxon>
        <taxon>Agaricomycetidae</taxon>
        <taxon>Agaricales</taxon>
        <taxon>Marasmiineae</taxon>
        <taxon>Omphalotaceae</taxon>
        <taxon>Lentinula</taxon>
    </lineage>
</organism>
<dbReference type="Proteomes" id="UP001150238">
    <property type="component" value="Unassembled WGS sequence"/>
</dbReference>
<protein>
    <submittedName>
        <fullName evidence="1">Uncharacterized protein</fullName>
    </submittedName>
</protein>
<gene>
    <name evidence="1" type="ORF">C8J55DRAFT_527888</name>
</gene>
<evidence type="ECO:0000313" key="2">
    <source>
        <dbReference type="Proteomes" id="UP001150238"/>
    </source>
</evidence>
<evidence type="ECO:0000313" key="1">
    <source>
        <dbReference type="EMBL" id="KAJ4465774.1"/>
    </source>
</evidence>
<feature type="non-terminal residue" evidence="1">
    <location>
        <position position="1"/>
    </location>
</feature>
<dbReference type="EMBL" id="JANVFS010000048">
    <property type="protein sequence ID" value="KAJ4465774.1"/>
    <property type="molecule type" value="Genomic_DNA"/>
</dbReference>
<name>A0A9W8ZU53_9AGAR</name>
<reference evidence="1" key="2">
    <citation type="journal article" date="2023" name="Proc. Natl. Acad. Sci. U.S.A.">
        <title>A global phylogenomic analysis of the shiitake genus Lentinula.</title>
        <authorList>
            <person name="Sierra-Patev S."/>
            <person name="Min B."/>
            <person name="Naranjo-Ortiz M."/>
            <person name="Looney B."/>
            <person name="Konkel Z."/>
            <person name="Slot J.C."/>
            <person name="Sakamoto Y."/>
            <person name="Steenwyk J.L."/>
            <person name="Rokas A."/>
            <person name="Carro J."/>
            <person name="Camarero S."/>
            <person name="Ferreira P."/>
            <person name="Molpeceres G."/>
            <person name="Ruiz-Duenas F.J."/>
            <person name="Serrano A."/>
            <person name="Henrissat B."/>
            <person name="Drula E."/>
            <person name="Hughes K.W."/>
            <person name="Mata J.L."/>
            <person name="Ishikawa N.K."/>
            <person name="Vargas-Isla R."/>
            <person name="Ushijima S."/>
            <person name="Smith C.A."/>
            <person name="Donoghue J."/>
            <person name="Ahrendt S."/>
            <person name="Andreopoulos W."/>
            <person name="He G."/>
            <person name="LaButti K."/>
            <person name="Lipzen A."/>
            <person name="Ng V."/>
            <person name="Riley R."/>
            <person name="Sandor L."/>
            <person name="Barry K."/>
            <person name="Martinez A.T."/>
            <person name="Xiao Y."/>
            <person name="Gibbons J.G."/>
            <person name="Terashima K."/>
            <person name="Grigoriev I.V."/>
            <person name="Hibbett D."/>
        </authorList>
    </citation>
    <scope>NUCLEOTIDE SEQUENCE</scope>
    <source>
        <strain evidence="1">Sp2 HRB7682 ss15</strain>
    </source>
</reference>
<accession>A0A9W8ZU53</accession>
<dbReference type="AlphaFoldDB" id="A0A9W8ZU53"/>
<sequence>LLSLYSRSPGTNGVTAVLLITSLLSHLSSALRHLVTLARLHGVHDLNNALLSCSKSIILSINNSPVAVISMTVTNASYTARESASNVYKTAYSLQLVCLLLPMWKAMGYLNA</sequence>
<proteinExistence type="predicted"/>